<evidence type="ECO:0000313" key="1">
    <source>
        <dbReference type="EMBL" id="KAF9462096.1"/>
    </source>
</evidence>
<gene>
    <name evidence="1" type="ORF">BDZ94DRAFT_1309924</name>
</gene>
<dbReference type="AlphaFoldDB" id="A0A9P6CDR7"/>
<dbReference type="EMBL" id="MU150275">
    <property type="protein sequence ID" value="KAF9462096.1"/>
    <property type="molecule type" value="Genomic_DNA"/>
</dbReference>
<name>A0A9P6CDR7_9AGAR</name>
<organism evidence="1 2">
    <name type="scientific">Collybia nuda</name>
    <dbReference type="NCBI Taxonomy" id="64659"/>
    <lineage>
        <taxon>Eukaryota</taxon>
        <taxon>Fungi</taxon>
        <taxon>Dikarya</taxon>
        <taxon>Basidiomycota</taxon>
        <taxon>Agaricomycotina</taxon>
        <taxon>Agaricomycetes</taxon>
        <taxon>Agaricomycetidae</taxon>
        <taxon>Agaricales</taxon>
        <taxon>Tricholomatineae</taxon>
        <taxon>Clitocybaceae</taxon>
        <taxon>Collybia</taxon>
    </lineage>
</organism>
<dbReference type="InterPro" id="IPR019188">
    <property type="entry name" value="SNAPC1"/>
</dbReference>
<protein>
    <submittedName>
        <fullName evidence="1">Uncharacterized protein</fullName>
    </submittedName>
</protein>
<dbReference type="OrthoDB" id="3253083at2759"/>
<accession>A0A9P6CDR7</accession>
<evidence type="ECO:0000313" key="2">
    <source>
        <dbReference type="Proteomes" id="UP000807353"/>
    </source>
</evidence>
<comment type="caution">
    <text evidence="1">The sequence shown here is derived from an EMBL/GenBank/DDBJ whole genome shotgun (WGS) entry which is preliminary data.</text>
</comment>
<dbReference type="Proteomes" id="UP000807353">
    <property type="component" value="Unassembled WGS sequence"/>
</dbReference>
<keyword evidence="2" id="KW-1185">Reference proteome</keyword>
<sequence length="352" mass="39567">MSIVTPAPSASRGEVILQPIYFTSSLFVTALRDDITNLILAYHDQYTKTQPTQPFTLFKSLWSSQGWKWIHFMVFDSRTRPTFLDVVMRLFLERMVKTEAPYSRAVALFGLYTFFYTQPLNTAPPLQSIAHIPIQLDHYVSFKSLPNFFIADHLLPLRPAVSHIISTFLADRIFFVVPPSEFGALQPRDLPREIFVDETTVLPTELNAPKKRGRPTRRDKVKKAAAALNVLNEWLEAAPETATTGFSPRIPTKHTLDHYKSQKSDMLDAIYASPATPGERSSIEQANIFVLDRLKAAEELVSIDVFTASTERNLNAGLARAERATDAHDTYTEKRGGILSLLEGAGIMQTPL</sequence>
<proteinExistence type="predicted"/>
<reference evidence="1" key="1">
    <citation type="submission" date="2020-11" db="EMBL/GenBank/DDBJ databases">
        <authorList>
            <consortium name="DOE Joint Genome Institute"/>
            <person name="Ahrendt S."/>
            <person name="Riley R."/>
            <person name="Andreopoulos W."/>
            <person name="Labutti K."/>
            <person name="Pangilinan J."/>
            <person name="Ruiz-Duenas F.J."/>
            <person name="Barrasa J.M."/>
            <person name="Sanchez-Garcia M."/>
            <person name="Camarero S."/>
            <person name="Miyauchi S."/>
            <person name="Serrano A."/>
            <person name="Linde D."/>
            <person name="Babiker R."/>
            <person name="Drula E."/>
            <person name="Ayuso-Fernandez I."/>
            <person name="Pacheco R."/>
            <person name="Padilla G."/>
            <person name="Ferreira P."/>
            <person name="Barriuso J."/>
            <person name="Kellner H."/>
            <person name="Castanera R."/>
            <person name="Alfaro M."/>
            <person name="Ramirez L."/>
            <person name="Pisabarro A.G."/>
            <person name="Kuo A."/>
            <person name="Tritt A."/>
            <person name="Lipzen A."/>
            <person name="He G."/>
            <person name="Yan M."/>
            <person name="Ng V."/>
            <person name="Cullen D."/>
            <person name="Martin F."/>
            <person name="Rosso M.-N."/>
            <person name="Henrissat B."/>
            <person name="Hibbett D."/>
            <person name="Martinez A.T."/>
            <person name="Grigoriev I.V."/>
        </authorList>
    </citation>
    <scope>NUCLEOTIDE SEQUENCE</scope>
    <source>
        <strain evidence="1">CBS 247.69</strain>
    </source>
</reference>
<dbReference type="Pfam" id="PF09808">
    <property type="entry name" value="SNAPC1"/>
    <property type="match status" value="1"/>
</dbReference>